<feature type="chain" id="PRO_5042935803" description="C3H1-type domain-containing protein" evidence="1">
    <location>
        <begin position="18"/>
        <end position="244"/>
    </location>
</feature>
<comment type="caution">
    <text evidence="2">The sequence shown here is derived from an EMBL/GenBank/DDBJ whole genome shotgun (WGS) entry which is preliminary data.</text>
</comment>
<evidence type="ECO:0008006" key="4">
    <source>
        <dbReference type="Google" id="ProtNLM"/>
    </source>
</evidence>
<keyword evidence="1" id="KW-0732">Signal</keyword>
<dbReference type="Pfam" id="PF11912">
    <property type="entry name" value="CfaA_B_C"/>
    <property type="match status" value="1"/>
</dbReference>
<evidence type="ECO:0000256" key="1">
    <source>
        <dbReference type="SAM" id="SignalP"/>
    </source>
</evidence>
<dbReference type="PANTHER" id="PTHR33576">
    <property type="entry name" value="CARBOHYDRATE BINDING DOMAIN-CONTAINING PROTEIN-RELATED"/>
    <property type="match status" value="1"/>
</dbReference>
<dbReference type="EMBL" id="JAVFKY010000002">
    <property type="protein sequence ID" value="KAK5580792.1"/>
    <property type="molecule type" value="Genomic_DNA"/>
</dbReference>
<evidence type="ECO:0000313" key="3">
    <source>
        <dbReference type="Proteomes" id="UP001344447"/>
    </source>
</evidence>
<proteinExistence type="predicted"/>
<dbReference type="AlphaFoldDB" id="A0AAN7YY69"/>
<accession>A0AAN7YY69</accession>
<evidence type="ECO:0000313" key="2">
    <source>
        <dbReference type="EMBL" id="KAK5580792.1"/>
    </source>
</evidence>
<dbReference type="PANTHER" id="PTHR33576:SF4">
    <property type="entry name" value="TRANSMEMBRANE PROTEIN"/>
    <property type="match status" value="1"/>
</dbReference>
<gene>
    <name evidence="2" type="ORF">RB653_000816</name>
</gene>
<sequence length="244" mass="26563">MKSIILIILFCNILVNGEFLNFEPFLSLECGGVPSGIGYSVSPYICINNMGGFFDIGQYDYQSWYFGISPSSSSSSSSDSNGGFAIYANSFEQENCTGSPSTTFNLGSQGQCIESPLFVTINATFDKIYNYSSSYFYVSITDGPQYTDDSIVYEVYSNENPSSSSSSSDSVCTNNNFLYASFITNGLEIDYEKPSSLKETYSCNKGAPFVDRCSSGKKCFNEHIGISCNSKVSPSDSVNIVCSK</sequence>
<reference evidence="2 3" key="1">
    <citation type="submission" date="2023-11" db="EMBL/GenBank/DDBJ databases">
        <title>Dfirmibasis_genome.</title>
        <authorList>
            <person name="Edelbroek B."/>
            <person name="Kjellin J."/>
            <person name="Jerlstrom-Hultqvist J."/>
            <person name="Soderbom F."/>
        </authorList>
    </citation>
    <scope>NUCLEOTIDE SEQUENCE [LARGE SCALE GENOMIC DNA]</scope>
    <source>
        <strain evidence="2 3">TNS-C-14</strain>
    </source>
</reference>
<dbReference type="Proteomes" id="UP001344447">
    <property type="component" value="Unassembled WGS sequence"/>
</dbReference>
<organism evidence="2 3">
    <name type="scientific">Dictyostelium firmibasis</name>
    <dbReference type="NCBI Taxonomy" id="79012"/>
    <lineage>
        <taxon>Eukaryota</taxon>
        <taxon>Amoebozoa</taxon>
        <taxon>Evosea</taxon>
        <taxon>Eumycetozoa</taxon>
        <taxon>Dictyostelia</taxon>
        <taxon>Dictyosteliales</taxon>
        <taxon>Dictyosteliaceae</taxon>
        <taxon>Dictyostelium</taxon>
    </lineage>
</organism>
<name>A0AAN7YY69_9MYCE</name>
<dbReference type="InterPro" id="IPR021837">
    <property type="entry name" value="CfaA/B/C"/>
</dbReference>
<feature type="signal peptide" evidence="1">
    <location>
        <begin position="1"/>
        <end position="17"/>
    </location>
</feature>
<keyword evidence="3" id="KW-1185">Reference proteome</keyword>
<protein>
    <recommendedName>
        <fullName evidence="4">C3H1-type domain-containing protein</fullName>
    </recommendedName>
</protein>